<sequence length="104" mass="11517">MDILYITGSEKNEQLTFISTFSGVFLFSAQTTWDCLIGRETGLRVNFGLTLDETISLDCAPYLKNSHKCCKNTNMEIEALGNGWFAVGHTMYSAGSNKPKVPVK</sequence>
<comment type="caution">
    <text evidence="1">The sequence shown here is derived from an EMBL/GenBank/DDBJ whole genome shotgun (WGS) entry which is preliminary data.</text>
</comment>
<evidence type="ECO:0000313" key="2">
    <source>
        <dbReference type="Proteomes" id="UP001054945"/>
    </source>
</evidence>
<keyword evidence="2" id="KW-1185">Reference proteome</keyword>
<dbReference type="Proteomes" id="UP001054945">
    <property type="component" value="Unassembled WGS sequence"/>
</dbReference>
<gene>
    <name evidence="1" type="ORF">CEXT_222351</name>
</gene>
<accession>A0AAV4V8Z4</accession>
<dbReference type="AlphaFoldDB" id="A0AAV4V8Z4"/>
<reference evidence="1 2" key="1">
    <citation type="submission" date="2021-06" db="EMBL/GenBank/DDBJ databases">
        <title>Caerostris extrusa draft genome.</title>
        <authorList>
            <person name="Kono N."/>
            <person name="Arakawa K."/>
        </authorList>
    </citation>
    <scope>NUCLEOTIDE SEQUENCE [LARGE SCALE GENOMIC DNA]</scope>
</reference>
<evidence type="ECO:0000313" key="1">
    <source>
        <dbReference type="EMBL" id="GIY66109.1"/>
    </source>
</evidence>
<organism evidence="1 2">
    <name type="scientific">Caerostris extrusa</name>
    <name type="common">Bark spider</name>
    <name type="synonym">Caerostris bankana</name>
    <dbReference type="NCBI Taxonomy" id="172846"/>
    <lineage>
        <taxon>Eukaryota</taxon>
        <taxon>Metazoa</taxon>
        <taxon>Ecdysozoa</taxon>
        <taxon>Arthropoda</taxon>
        <taxon>Chelicerata</taxon>
        <taxon>Arachnida</taxon>
        <taxon>Araneae</taxon>
        <taxon>Araneomorphae</taxon>
        <taxon>Entelegynae</taxon>
        <taxon>Araneoidea</taxon>
        <taxon>Araneidae</taxon>
        <taxon>Caerostris</taxon>
    </lineage>
</organism>
<proteinExistence type="predicted"/>
<dbReference type="EMBL" id="BPLR01014078">
    <property type="protein sequence ID" value="GIY66109.1"/>
    <property type="molecule type" value="Genomic_DNA"/>
</dbReference>
<feature type="non-terminal residue" evidence="1">
    <location>
        <position position="104"/>
    </location>
</feature>
<protein>
    <submittedName>
        <fullName evidence="1">Uncharacterized protein</fullName>
    </submittedName>
</protein>
<name>A0AAV4V8Z4_CAEEX</name>